<dbReference type="Pfam" id="PF00097">
    <property type="entry name" value="zf-C3HC4"/>
    <property type="match status" value="1"/>
</dbReference>
<dbReference type="PANTHER" id="PTHR23041:SF78">
    <property type="entry name" value="E3 UBIQUITIN-PROTEIN LIGASE RNF4"/>
    <property type="match status" value="1"/>
</dbReference>
<evidence type="ECO:0000256" key="4">
    <source>
        <dbReference type="PROSITE-ProRule" id="PRU00175"/>
    </source>
</evidence>
<keyword evidence="2 4" id="KW-0863">Zinc-finger</keyword>
<keyword evidence="7" id="KW-1185">Reference proteome</keyword>
<dbReference type="EMBL" id="JAACXV010014584">
    <property type="protein sequence ID" value="KAF7265863.1"/>
    <property type="molecule type" value="Genomic_DNA"/>
</dbReference>
<dbReference type="PROSITE" id="PS50089">
    <property type="entry name" value="ZF_RING_2"/>
    <property type="match status" value="1"/>
</dbReference>
<accession>A0A834HR16</accession>
<keyword evidence="3" id="KW-0862">Zinc</keyword>
<dbReference type="InterPro" id="IPR018957">
    <property type="entry name" value="Znf_C3HC4_RING-type"/>
</dbReference>
<dbReference type="SUPFAM" id="SSF57850">
    <property type="entry name" value="RING/U-box"/>
    <property type="match status" value="1"/>
</dbReference>
<protein>
    <recommendedName>
        <fullName evidence="5">RING-type domain-containing protein</fullName>
    </recommendedName>
</protein>
<dbReference type="GO" id="GO:0008270">
    <property type="term" value="F:zinc ion binding"/>
    <property type="evidence" value="ECO:0007669"/>
    <property type="project" value="UniProtKB-KW"/>
</dbReference>
<comment type="caution">
    <text evidence="6">The sequence shown here is derived from an EMBL/GenBank/DDBJ whole genome shotgun (WGS) entry which is preliminary data.</text>
</comment>
<dbReference type="OrthoDB" id="6105938at2759"/>
<name>A0A834HR16_RHYFE</name>
<dbReference type="InterPro" id="IPR001841">
    <property type="entry name" value="Znf_RING"/>
</dbReference>
<reference evidence="6" key="1">
    <citation type="submission" date="2020-08" db="EMBL/GenBank/DDBJ databases">
        <title>Genome sequencing and assembly of the red palm weevil Rhynchophorus ferrugineus.</title>
        <authorList>
            <person name="Dias G.B."/>
            <person name="Bergman C.M."/>
            <person name="Manee M."/>
        </authorList>
    </citation>
    <scope>NUCLEOTIDE SEQUENCE</scope>
    <source>
        <strain evidence="6">AA-2017</strain>
        <tissue evidence="6">Whole larva</tissue>
    </source>
</reference>
<evidence type="ECO:0000313" key="6">
    <source>
        <dbReference type="EMBL" id="KAF7265863.1"/>
    </source>
</evidence>
<dbReference type="SMART" id="SM00184">
    <property type="entry name" value="RING"/>
    <property type="match status" value="1"/>
</dbReference>
<dbReference type="Gene3D" id="3.30.40.10">
    <property type="entry name" value="Zinc/RING finger domain, C3HC4 (zinc finger)"/>
    <property type="match status" value="1"/>
</dbReference>
<feature type="domain" description="RING-type" evidence="5">
    <location>
        <begin position="96"/>
        <end position="137"/>
    </location>
</feature>
<dbReference type="InterPro" id="IPR017907">
    <property type="entry name" value="Znf_RING_CS"/>
</dbReference>
<gene>
    <name evidence="6" type="ORF">GWI33_020933</name>
</gene>
<sequence length="150" mass="17393">MEVSLICREFVDFSKQFKIMDESVVFVKRVRERDSDVYVIENDNLLPENNKISSGRNRNFNSIPVAYIDLSDETTQFISKDSQVSSELNNSMSFECSICLRPFQCLELKSLKCGHVYCTDCINKVMQKGKVKCAKCRKITFNKHLRPVFL</sequence>
<dbReference type="Proteomes" id="UP000625711">
    <property type="component" value="Unassembled WGS sequence"/>
</dbReference>
<evidence type="ECO:0000256" key="3">
    <source>
        <dbReference type="ARBA" id="ARBA00022833"/>
    </source>
</evidence>
<dbReference type="InterPro" id="IPR013083">
    <property type="entry name" value="Znf_RING/FYVE/PHD"/>
</dbReference>
<organism evidence="6 7">
    <name type="scientific">Rhynchophorus ferrugineus</name>
    <name type="common">Red palm weevil</name>
    <name type="synonym">Curculio ferrugineus</name>
    <dbReference type="NCBI Taxonomy" id="354439"/>
    <lineage>
        <taxon>Eukaryota</taxon>
        <taxon>Metazoa</taxon>
        <taxon>Ecdysozoa</taxon>
        <taxon>Arthropoda</taxon>
        <taxon>Hexapoda</taxon>
        <taxon>Insecta</taxon>
        <taxon>Pterygota</taxon>
        <taxon>Neoptera</taxon>
        <taxon>Endopterygota</taxon>
        <taxon>Coleoptera</taxon>
        <taxon>Polyphaga</taxon>
        <taxon>Cucujiformia</taxon>
        <taxon>Curculionidae</taxon>
        <taxon>Dryophthorinae</taxon>
        <taxon>Rhynchophorus</taxon>
    </lineage>
</organism>
<dbReference type="InterPro" id="IPR047134">
    <property type="entry name" value="RNF4"/>
</dbReference>
<dbReference type="GO" id="GO:0005634">
    <property type="term" value="C:nucleus"/>
    <property type="evidence" value="ECO:0007669"/>
    <property type="project" value="UniProtKB-ARBA"/>
</dbReference>
<keyword evidence="1" id="KW-0479">Metal-binding</keyword>
<evidence type="ECO:0000313" key="7">
    <source>
        <dbReference type="Proteomes" id="UP000625711"/>
    </source>
</evidence>
<evidence type="ECO:0000259" key="5">
    <source>
        <dbReference type="PROSITE" id="PS50089"/>
    </source>
</evidence>
<dbReference type="PANTHER" id="PTHR23041">
    <property type="entry name" value="RING FINGER DOMAIN-CONTAINING"/>
    <property type="match status" value="1"/>
</dbReference>
<proteinExistence type="predicted"/>
<evidence type="ECO:0000256" key="1">
    <source>
        <dbReference type="ARBA" id="ARBA00022723"/>
    </source>
</evidence>
<dbReference type="PROSITE" id="PS00518">
    <property type="entry name" value="ZF_RING_1"/>
    <property type="match status" value="1"/>
</dbReference>
<evidence type="ECO:0000256" key="2">
    <source>
        <dbReference type="ARBA" id="ARBA00022771"/>
    </source>
</evidence>
<dbReference type="AlphaFoldDB" id="A0A834HR16"/>